<feature type="domain" description="AB hydrolase-1" evidence="1">
    <location>
        <begin position="71"/>
        <end position="296"/>
    </location>
</feature>
<keyword evidence="2" id="KW-0378">Hydrolase</keyword>
<gene>
    <name evidence="2" type="ORF">GCM10009755_21090</name>
</gene>
<proteinExistence type="predicted"/>
<dbReference type="Gene3D" id="3.40.50.1820">
    <property type="entry name" value="alpha/beta hydrolase"/>
    <property type="match status" value="1"/>
</dbReference>
<accession>A0ABP5EZ05</accession>
<dbReference type="InterPro" id="IPR029058">
    <property type="entry name" value="AB_hydrolase_fold"/>
</dbReference>
<dbReference type="EMBL" id="BAAANO010000020">
    <property type="protein sequence ID" value="GAA2009940.1"/>
    <property type="molecule type" value="Genomic_DNA"/>
</dbReference>
<dbReference type="SUPFAM" id="SSF53474">
    <property type="entry name" value="alpha/beta-Hydrolases"/>
    <property type="match status" value="1"/>
</dbReference>
<sequence length="304" mass="33151">MPRLRRSAEGERRLGGFTSPEVRRRYLAAYDAAMALMPIPDEIRDLPTAYGTVRVYYYAPTTREARAHAPLVLLPGTRSGAPVFADNLAGLRECAPVYVLDLLGEPGRSVQTAPIASAADQAAWLHEVLRTLPERRFHLCGLSIGGWTAVNCALASEESIASLVLVEPVNVFAGLSWQVDLRSIPASVRWFPKAWRETFSSWSAGGVPVEDEPVGRMIEAGMQAYDVRQPAIARIPARRLGGITVPVLVLVAGDSPMHRAEAVARTARAELQHGTVRVYPGASHAINGEFPERIAEDVRVFLPE</sequence>
<dbReference type="PANTHER" id="PTHR43798">
    <property type="entry name" value="MONOACYLGLYCEROL LIPASE"/>
    <property type="match status" value="1"/>
</dbReference>
<name>A0ABP5EZ05_9MICO</name>
<evidence type="ECO:0000259" key="1">
    <source>
        <dbReference type="Pfam" id="PF12697"/>
    </source>
</evidence>
<dbReference type="Proteomes" id="UP001500755">
    <property type="component" value="Unassembled WGS sequence"/>
</dbReference>
<dbReference type="GO" id="GO:0016787">
    <property type="term" value="F:hydrolase activity"/>
    <property type="evidence" value="ECO:0007669"/>
    <property type="project" value="UniProtKB-KW"/>
</dbReference>
<evidence type="ECO:0000313" key="2">
    <source>
        <dbReference type="EMBL" id="GAA2009940.1"/>
    </source>
</evidence>
<organism evidence="2 3">
    <name type="scientific">Brevibacterium samyangense</name>
    <dbReference type="NCBI Taxonomy" id="366888"/>
    <lineage>
        <taxon>Bacteria</taxon>
        <taxon>Bacillati</taxon>
        <taxon>Actinomycetota</taxon>
        <taxon>Actinomycetes</taxon>
        <taxon>Micrococcales</taxon>
        <taxon>Brevibacteriaceae</taxon>
        <taxon>Brevibacterium</taxon>
    </lineage>
</organism>
<reference evidence="3" key="1">
    <citation type="journal article" date="2019" name="Int. J. Syst. Evol. Microbiol.">
        <title>The Global Catalogue of Microorganisms (GCM) 10K type strain sequencing project: providing services to taxonomists for standard genome sequencing and annotation.</title>
        <authorList>
            <consortium name="The Broad Institute Genomics Platform"/>
            <consortium name="The Broad Institute Genome Sequencing Center for Infectious Disease"/>
            <person name="Wu L."/>
            <person name="Ma J."/>
        </authorList>
    </citation>
    <scope>NUCLEOTIDE SEQUENCE [LARGE SCALE GENOMIC DNA]</scope>
    <source>
        <strain evidence="3">JCM 14546</strain>
    </source>
</reference>
<keyword evidence="3" id="KW-1185">Reference proteome</keyword>
<dbReference type="Pfam" id="PF12697">
    <property type="entry name" value="Abhydrolase_6"/>
    <property type="match status" value="1"/>
</dbReference>
<dbReference type="InterPro" id="IPR050266">
    <property type="entry name" value="AB_hydrolase_sf"/>
</dbReference>
<evidence type="ECO:0000313" key="3">
    <source>
        <dbReference type="Proteomes" id="UP001500755"/>
    </source>
</evidence>
<dbReference type="PANTHER" id="PTHR43798:SF5">
    <property type="entry name" value="MONOACYLGLYCEROL LIPASE ABHD6"/>
    <property type="match status" value="1"/>
</dbReference>
<protein>
    <submittedName>
        <fullName evidence="2">Alpha/beta hydrolase</fullName>
    </submittedName>
</protein>
<comment type="caution">
    <text evidence="2">The sequence shown here is derived from an EMBL/GenBank/DDBJ whole genome shotgun (WGS) entry which is preliminary data.</text>
</comment>
<dbReference type="InterPro" id="IPR000073">
    <property type="entry name" value="AB_hydrolase_1"/>
</dbReference>